<sequence length="211" mass="22129">MPSPTRRALLAAAGTAAFAGCTSLEGLTGRSTPAPAPFLTEPTDWAHPHHDAGNTGVSPGATAPDSLAVESAWTAPLEADEVDGGRTVVARTDETLLVHVEFNGFYDDRVEARDPTSGDVRWTYVDGEADEPVSFGRPVVAGDGVYLTAVTDQRGDGHPSGSLRTISLADGTERGRVPLDSPSFHGPIVAGGRCLVVTRDEERRLSLVART</sequence>
<dbReference type="EMBL" id="CP104003">
    <property type="protein sequence ID" value="UWM52938.1"/>
    <property type="molecule type" value="Genomic_DNA"/>
</dbReference>
<dbReference type="PROSITE" id="PS51257">
    <property type="entry name" value="PROKAR_LIPOPROTEIN"/>
    <property type="match status" value="1"/>
</dbReference>
<dbReference type="InterPro" id="IPR002372">
    <property type="entry name" value="PQQ_rpt_dom"/>
</dbReference>
<feature type="region of interest" description="Disordered" evidence="1">
    <location>
        <begin position="32"/>
        <end position="64"/>
    </location>
</feature>
<dbReference type="PROSITE" id="PS51318">
    <property type="entry name" value="TAT"/>
    <property type="match status" value="1"/>
</dbReference>
<evidence type="ECO:0000259" key="2">
    <source>
        <dbReference type="PROSITE" id="PS51702"/>
    </source>
</evidence>
<accession>A0A9E7U951</accession>
<feature type="domain" description="HTH Mu-type" evidence="2">
    <location>
        <begin position="1"/>
        <end position="17"/>
    </location>
</feature>
<dbReference type="GO" id="GO:0003677">
    <property type="term" value="F:DNA binding"/>
    <property type="evidence" value="ECO:0007669"/>
    <property type="project" value="InterPro"/>
</dbReference>
<dbReference type="InterPro" id="IPR006311">
    <property type="entry name" value="TAT_signal"/>
</dbReference>
<dbReference type="Proteomes" id="UP001057580">
    <property type="component" value="Chromosome"/>
</dbReference>
<name>A0A9E7U951_9EURY</name>
<proteinExistence type="predicted"/>
<dbReference type="GeneID" id="74943224"/>
<dbReference type="Pfam" id="PF13360">
    <property type="entry name" value="PQQ_2"/>
    <property type="match status" value="1"/>
</dbReference>
<evidence type="ECO:0000313" key="4">
    <source>
        <dbReference type="Proteomes" id="UP001057580"/>
    </source>
</evidence>
<evidence type="ECO:0000256" key="1">
    <source>
        <dbReference type="SAM" id="MobiDB-lite"/>
    </source>
</evidence>
<dbReference type="SUPFAM" id="SSF50998">
    <property type="entry name" value="Quinoprotein alcohol dehydrogenase-like"/>
    <property type="match status" value="1"/>
</dbReference>
<dbReference type="InterPro" id="IPR003314">
    <property type="entry name" value="Mu-type_HTH"/>
</dbReference>
<organism evidence="3 4">
    <name type="scientific">Salinirubellus salinus</name>
    <dbReference type="NCBI Taxonomy" id="1364945"/>
    <lineage>
        <taxon>Archaea</taxon>
        <taxon>Methanobacteriati</taxon>
        <taxon>Methanobacteriota</taxon>
        <taxon>Stenosarchaea group</taxon>
        <taxon>Halobacteria</taxon>
        <taxon>Halobacteriales</taxon>
        <taxon>Natronomonadaceae</taxon>
        <taxon>Salinirubellus</taxon>
    </lineage>
</organism>
<evidence type="ECO:0000313" key="3">
    <source>
        <dbReference type="EMBL" id="UWM52938.1"/>
    </source>
</evidence>
<dbReference type="InterPro" id="IPR011047">
    <property type="entry name" value="Quinoprotein_ADH-like_sf"/>
</dbReference>
<dbReference type="RefSeq" id="WP_260591933.1">
    <property type="nucleotide sequence ID" value="NZ_CP104003.1"/>
</dbReference>
<protein>
    <recommendedName>
        <fullName evidence="2">HTH Mu-type domain-containing protein</fullName>
    </recommendedName>
</protein>
<reference evidence="3" key="1">
    <citation type="submission" date="2022-09" db="EMBL/GenBank/DDBJ databases">
        <title>Diverse halophilic archaea isolated from saline environments.</title>
        <authorList>
            <person name="Cui H.-L."/>
        </authorList>
    </citation>
    <scope>NUCLEOTIDE SEQUENCE</scope>
    <source>
        <strain evidence="3">ZS-35-S2</strain>
    </source>
</reference>
<dbReference type="Gene3D" id="2.130.10.10">
    <property type="entry name" value="YVTN repeat-like/Quinoprotein amine dehydrogenase"/>
    <property type="match status" value="1"/>
</dbReference>
<dbReference type="InterPro" id="IPR015943">
    <property type="entry name" value="WD40/YVTN_repeat-like_dom_sf"/>
</dbReference>
<gene>
    <name evidence="3" type="ORF">N0B31_12340</name>
</gene>
<dbReference type="KEGG" id="ssai:N0B31_12340"/>
<keyword evidence="4" id="KW-1185">Reference proteome</keyword>
<dbReference type="AlphaFoldDB" id="A0A9E7U951"/>
<dbReference type="PROSITE" id="PS51702">
    <property type="entry name" value="HTH_MU"/>
    <property type="match status" value="1"/>
</dbReference>